<evidence type="ECO:0000313" key="1">
    <source>
        <dbReference type="EMBL" id="ALP52511.1"/>
    </source>
</evidence>
<dbReference type="Proteomes" id="UP000055136">
    <property type="component" value="Chromosome"/>
</dbReference>
<reference evidence="1" key="1">
    <citation type="submission" date="2015-10" db="EMBL/GenBank/DDBJ databases">
        <title>Description of Candidatus Tenderia electrophaga gen. nov, sp. nov., an Uncultivated Electroautotroph from a Biocathode Enrichment.</title>
        <authorList>
            <person name="Eddie B.J."/>
            <person name="Malanoski A.P."/>
            <person name="Wang Z."/>
            <person name="Hall R.J."/>
            <person name="Oh S.D."/>
            <person name="Heiner C."/>
            <person name="Lin B."/>
            <person name="Strycharz-Glaven S.M."/>
        </authorList>
    </citation>
    <scope>NUCLEOTIDE SEQUENCE [LARGE SCALE GENOMIC DNA]</scope>
    <source>
        <strain evidence="1">NRL1</strain>
    </source>
</reference>
<dbReference type="KEGG" id="tee:Tel_04745"/>
<organism evidence="1 2">
    <name type="scientific">Candidatus Tenderia electrophaga</name>
    <dbReference type="NCBI Taxonomy" id="1748243"/>
    <lineage>
        <taxon>Bacteria</taxon>
        <taxon>Pseudomonadati</taxon>
        <taxon>Pseudomonadota</taxon>
        <taxon>Gammaproteobacteria</taxon>
        <taxon>Candidatus Tenderiales</taxon>
        <taxon>Candidatus Tenderiaceae</taxon>
        <taxon>Candidatus Tenderia</taxon>
    </lineage>
</organism>
<accession>A0A0S2TBK4</accession>
<evidence type="ECO:0000313" key="2">
    <source>
        <dbReference type="Proteomes" id="UP000055136"/>
    </source>
</evidence>
<dbReference type="EMBL" id="CP013099">
    <property type="protein sequence ID" value="ALP52511.1"/>
    <property type="molecule type" value="Genomic_DNA"/>
</dbReference>
<dbReference type="STRING" id="1748243.Tel_04745"/>
<gene>
    <name evidence="1" type="ORF">Tel_04745</name>
</gene>
<name>A0A0S2TBK4_9GAMM</name>
<dbReference type="AlphaFoldDB" id="A0A0S2TBK4"/>
<protein>
    <submittedName>
        <fullName evidence="1">Uncharacterized protein</fullName>
    </submittedName>
</protein>
<sequence>MPWLYLIFAVVLAALLGHLMRRGMHGKRLGFIDAYQFHPAIRSKLAAKHPQLSDGQLDLVFDGLRDYFHICNQAGKKSVAMPSQVVDDAWHEFILFTRAYQQFCRTGLGRYLHHTPAQAMASPTFAQDSIKRAWRLACAKDGIHPAGARVLPLLFAIDAELNIPNGFRYTPDCRNPNASNYGSGYCASHIGCSSGCAGDSGALPSDGGADGGFFAGLGDSDGGGCGGD</sequence>
<proteinExistence type="predicted"/>
<keyword evidence="2" id="KW-1185">Reference proteome</keyword>